<keyword evidence="3" id="KW-1185">Reference proteome</keyword>
<keyword evidence="1" id="KW-1133">Transmembrane helix</keyword>
<evidence type="ECO:0000313" key="2">
    <source>
        <dbReference type="EMBL" id="ASJ21595.1"/>
    </source>
</evidence>
<evidence type="ECO:0000256" key="1">
    <source>
        <dbReference type="SAM" id="Phobius"/>
    </source>
</evidence>
<accession>A0AAC9TT05</accession>
<dbReference type="AlphaFoldDB" id="A0AAC9TT05"/>
<name>A0AAC9TT05_9SPIR</name>
<evidence type="ECO:0000313" key="3">
    <source>
        <dbReference type="Proteomes" id="UP000264880"/>
    </source>
</evidence>
<keyword evidence="1" id="KW-0812">Transmembrane</keyword>
<feature type="transmembrane region" description="Helical" evidence="1">
    <location>
        <begin position="58"/>
        <end position="77"/>
    </location>
</feature>
<dbReference type="KEGG" id="bhp:BHAMNSH16_08045"/>
<dbReference type="EMBL" id="CP019914">
    <property type="protein sequence ID" value="ASJ21595.1"/>
    <property type="molecule type" value="Genomic_DNA"/>
</dbReference>
<dbReference type="Proteomes" id="UP000264880">
    <property type="component" value="Chromosome"/>
</dbReference>
<organism evidence="2 3">
    <name type="scientific">Brachyspira hampsonii</name>
    <dbReference type="NCBI Taxonomy" id="1287055"/>
    <lineage>
        <taxon>Bacteria</taxon>
        <taxon>Pseudomonadati</taxon>
        <taxon>Spirochaetota</taxon>
        <taxon>Spirochaetia</taxon>
        <taxon>Brachyspirales</taxon>
        <taxon>Brachyspiraceae</taxon>
        <taxon>Brachyspira</taxon>
    </lineage>
</organism>
<gene>
    <name evidence="2" type="ORF">BHAMNSH16_08045</name>
</gene>
<proteinExistence type="predicted"/>
<reference evidence="2 3" key="1">
    <citation type="submission" date="2017-02" db="EMBL/GenBank/DDBJ databases">
        <title>Complete genome sequence of Brachyspira hampsonii genomovar I strain NSH-16 (ATCC BAA-2463).</title>
        <authorList>
            <person name="Mirajkar N.S."/>
            <person name="Gebhart C.J."/>
        </authorList>
    </citation>
    <scope>NUCLEOTIDE SEQUENCE [LARGE SCALE GENOMIC DNA]</scope>
    <source>
        <strain evidence="2 3">NSH-16</strain>
    </source>
</reference>
<protein>
    <submittedName>
        <fullName evidence="2">Uncharacterized protein</fullName>
    </submittedName>
</protein>
<keyword evidence="1" id="KW-0472">Membrane</keyword>
<sequence>MKADRGIILSSKELYALKKNNSNCSLILISSKCGTSVNNYRSNSFFPACILFGNKNKALYRFLYIFLILKFVEIIIFKY</sequence>